<evidence type="ECO:0000313" key="3">
    <source>
        <dbReference type="EMBL" id="BCB96007.1"/>
    </source>
</evidence>
<dbReference type="Pfam" id="PF01436">
    <property type="entry name" value="NHL"/>
    <property type="match status" value="1"/>
</dbReference>
<reference evidence="3 4" key="1">
    <citation type="submission" date="2020-03" db="EMBL/GenBank/DDBJ databases">
        <title>Complete genome sequences of two sulfur-disproportionating bacterial strains T55J and Mzg5.</title>
        <authorList>
            <person name="Umezawa K."/>
            <person name="Kojima H."/>
            <person name="Kato Y."/>
            <person name="Fukui M."/>
        </authorList>
    </citation>
    <scope>NUCLEOTIDE SEQUENCE [LARGE SCALE GENOMIC DNA]</scope>
    <source>
        <strain evidence="3 4">T55J</strain>
    </source>
</reference>
<dbReference type="InterPro" id="IPR011042">
    <property type="entry name" value="6-blade_b-propeller_TolB-like"/>
</dbReference>
<sequence length="375" mass="42280">MMRAKQRKAKIKVEVKVKVKKKNIFFNWLLFLVSTLALICLLSSCAPPAVKEVKLIWPSPPEEPRLVYLNSYKGESNFKKKSFFETIIGEAAFSTELQKPYGVTAYGDKIYVTDTQSAVVFVFDIKEQKVSFMGHKDLGKLALPAGVAVSSDGIIFVSDAKQKRVFGYDANGNLKIAIGKKDEFKNPGGIAINNDIGRLYVVDSYGHMIHVYSTKGEPLFTFGKRGDGDGEFNYPSNVAIERKTGNVYIVDTQNFRVQVFDKDGKFIKRFGQIGDVPGTFTRPKGIGIDSEGHIYVADAAFDNLQIFDDKGQILLFIGGPGHEPGYFWLPAGVYVDEKDRVYIVDSFNHRVQVLQYLSEKWKRENPEKYKEYLLK</sequence>
<evidence type="ECO:0008006" key="5">
    <source>
        <dbReference type="Google" id="ProtNLM"/>
    </source>
</evidence>
<keyword evidence="4" id="KW-1185">Reference proteome</keyword>
<dbReference type="PROSITE" id="PS51125">
    <property type="entry name" value="NHL"/>
    <property type="match status" value="4"/>
</dbReference>
<dbReference type="Proteomes" id="UP000516360">
    <property type="component" value="Chromosome"/>
</dbReference>
<protein>
    <recommendedName>
        <fullName evidence="5">NHL repeat domain protein</fullName>
    </recommendedName>
</protein>
<gene>
    <name evidence="3" type="ORF">JZK55_09290</name>
</gene>
<evidence type="ECO:0000313" key="4">
    <source>
        <dbReference type="Proteomes" id="UP000516360"/>
    </source>
</evidence>
<feature type="repeat" description="NHL" evidence="2">
    <location>
        <begin position="219"/>
        <end position="263"/>
    </location>
</feature>
<dbReference type="AlphaFoldDB" id="A0A7G1H2S7"/>
<dbReference type="SUPFAM" id="SSF101898">
    <property type="entry name" value="NHL repeat"/>
    <property type="match status" value="1"/>
</dbReference>
<dbReference type="InterPro" id="IPR001258">
    <property type="entry name" value="NHL_repeat"/>
</dbReference>
<dbReference type="InterPro" id="IPR050952">
    <property type="entry name" value="TRIM-NHL_E3_ligases"/>
</dbReference>
<proteinExistence type="predicted"/>
<accession>A0A7G1H2S7</accession>
<organism evidence="3 4">
    <name type="scientific">Dissulfurispira thermophila</name>
    <dbReference type="NCBI Taxonomy" id="2715679"/>
    <lineage>
        <taxon>Bacteria</taxon>
        <taxon>Pseudomonadati</taxon>
        <taxon>Nitrospirota</taxon>
        <taxon>Thermodesulfovibrionia</taxon>
        <taxon>Thermodesulfovibrionales</taxon>
        <taxon>Dissulfurispiraceae</taxon>
        <taxon>Dissulfurispira</taxon>
    </lineage>
</organism>
<evidence type="ECO:0000256" key="2">
    <source>
        <dbReference type="PROSITE-ProRule" id="PRU00504"/>
    </source>
</evidence>
<feature type="repeat" description="NHL" evidence="2">
    <location>
        <begin position="314"/>
        <end position="357"/>
    </location>
</feature>
<evidence type="ECO:0000256" key="1">
    <source>
        <dbReference type="ARBA" id="ARBA00022737"/>
    </source>
</evidence>
<dbReference type="PANTHER" id="PTHR24104:SF25">
    <property type="entry name" value="PROTEIN LIN-41"/>
    <property type="match status" value="1"/>
</dbReference>
<dbReference type="Pfam" id="PF17170">
    <property type="entry name" value="DUF5128"/>
    <property type="match status" value="1"/>
</dbReference>
<dbReference type="KEGG" id="dtp:JZK55_09290"/>
<feature type="repeat" description="NHL" evidence="2">
    <location>
        <begin position="267"/>
        <end position="310"/>
    </location>
</feature>
<dbReference type="EMBL" id="AP022873">
    <property type="protein sequence ID" value="BCB96007.1"/>
    <property type="molecule type" value="Genomic_DNA"/>
</dbReference>
<dbReference type="CDD" id="cd14962">
    <property type="entry name" value="NHL_like_6"/>
    <property type="match status" value="1"/>
</dbReference>
<dbReference type="GO" id="GO:0008270">
    <property type="term" value="F:zinc ion binding"/>
    <property type="evidence" value="ECO:0007669"/>
    <property type="project" value="UniProtKB-KW"/>
</dbReference>
<dbReference type="Gene3D" id="2.120.10.30">
    <property type="entry name" value="TolB, C-terminal domain"/>
    <property type="match status" value="3"/>
</dbReference>
<keyword evidence="1" id="KW-0677">Repeat</keyword>
<feature type="repeat" description="NHL" evidence="2">
    <location>
        <begin position="130"/>
        <end position="171"/>
    </location>
</feature>
<name>A0A7G1H2S7_9BACT</name>
<dbReference type="PANTHER" id="PTHR24104">
    <property type="entry name" value="E3 UBIQUITIN-PROTEIN LIGASE NHLRC1-RELATED"/>
    <property type="match status" value="1"/>
</dbReference>